<organism evidence="1 2">
    <name type="scientific">Streptomyces humidus</name>
    <dbReference type="NCBI Taxonomy" id="52259"/>
    <lineage>
        <taxon>Bacteria</taxon>
        <taxon>Bacillati</taxon>
        <taxon>Actinomycetota</taxon>
        <taxon>Actinomycetes</taxon>
        <taxon>Kitasatosporales</taxon>
        <taxon>Streptomycetaceae</taxon>
        <taxon>Streptomyces</taxon>
    </lineage>
</organism>
<reference evidence="1" key="1">
    <citation type="journal article" date="2014" name="Int. J. Syst. Evol. Microbiol.">
        <title>Complete genome sequence of Corynebacterium casei LMG S-19264T (=DSM 44701T), isolated from a smear-ripened cheese.</title>
        <authorList>
            <consortium name="US DOE Joint Genome Institute (JGI-PGF)"/>
            <person name="Walter F."/>
            <person name="Albersmeier A."/>
            <person name="Kalinowski J."/>
            <person name="Ruckert C."/>
        </authorList>
    </citation>
    <scope>NUCLEOTIDE SEQUENCE</scope>
    <source>
        <strain evidence="1">JCM 4386</strain>
    </source>
</reference>
<keyword evidence="2" id="KW-1185">Reference proteome</keyword>
<sequence>MSVDRTGIQDVHALWLQTLDFLHYNAPQTWTDMLQQEGVTFLMPPAVAALERVQDQAAALANAESRRLRKADLFYITREAAASVAGLIGVPCIAQIASIVPSPSGLMVWEEPPVHIERGVVLRAVSWGPAYDGGTWWSWWTDTAACVRASITEPSMLMIHGGLTFHEEVHTEPDFWPVQADDPALPEHLQFRALLFTWMAISCGLLVYRESVGPSQDICGHLRRTGMESRAVHRVIPASSSDRPELAQILRRQLQLDGRGIEERPYTGYLPAQLAPWHVYVPGLGHRLIVEIPSLEPGQTAVPTLGASRRVGNLAFAPVRTVLRQGWQFHNGYVQSLLRYEPEFGLLTEPGDEEF</sequence>
<name>A0A918FU68_9ACTN</name>
<protein>
    <submittedName>
        <fullName evidence="1">Uncharacterized protein</fullName>
    </submittedName>
</protein>
<dbReference type="RefSeq" id="WP_053744006.1">
    <property type="nucleotide sequence ID" value="NZ_BMTL01000007.1"/>
</dbReference>
<dbReference type="Proteomes" id="UP000606194">
    <property type="component" value="Unassembled WGS sequence"/>
</dbReference>
<comment type="caution">
    <text evidence="1">The sequence shown here is derived from an EMBL/GenBank/DDBJ whole genome shotgun (WGS) entry which is preliminary data.</text>
</comment>
<accession>A0A918FU68</accession>
<reference evidence="1" key="2">
    <citation type="submission" date="2020-09" db="EMBL/GenBank/DDBJ databases">
        <authorList>
            <person name="Sun Q."/>
            <person name="Ohkuma M."/>
        </authorList>
    </citation>
    <scope>NUCLEOTIDE SEQUENCE</scope>
    <source>
        <strain evidence="1">JCM 4386</strain>
    </source>
</reference>
<dbReference type="AlphaFoldDB" id="A0A918FU68"/>
<dbReference type="EMBL" id="BMTL01000007">
    <property type="protein sequence ID" value="GGR82612.1"/>
    <property type="molecule type" value="Genomic_DNA"/>
</dbReference>
<evidence type="ECO:0000313" key="1">
    <source>
        <dbReference type="EMBL" id="GGR82612.1"/>
    </source>
</evidence>
<proteinExistence type="predicted"/>
<evidence type="ECO:0000313" key="2">
    <source>
        <dbReference type="Proteomes" id="UP000606194"/>
    </source>
</evidence>
<gene>
    <name evidence="1" type="ORF">GCM10010269_22270</name>
</gene>